<evidence type="ECO:0000256" key="15">
    <source>
        <dbReference type="ARBA" id="ARBA00023141"/>
    </source>
</evidence>
<dbReference type="HAMAP" id="MF_00110">
    <property type="entry name" value="DHQ_synthase"/>
    <property type="match status" value="1"/>
</dbReference>
<feature type="domain" description="3-dehydroquinate synthase N-terminal" evidence="19">
    <location>
        <begin position="70"/>
        <end position="180"/>
    </location>
</feature>
<dbReference type="InterPro" id="IPR030963">
    <property type="entry name" value="DHQ_synth_fam"/>
</dbReference>
<dbReference type="InterPro" id="IPR050071">
    <property type="entry name" value="Dehydroquinate_synthase"/>
</dbReference>
<evidence type="ECO:0000313" key="21">
    <source>
        <dbReference type="EMBL" id="PLT28336.1"/>
    </source>
</evidence>
<dbReference type="OrthoDB" id="9806583at2"/>
<comment type="cofactor">
    <cofactor evidence="3">
        <name>Zn(2+)</name>
        <dbReference type="ChEBI" id="CHEBI:29105"/>
    </cofactor>
</comment>
<comment type="catalytic activity">
    <reaction evidence="1 18">
        <text>7-phospho-2-dehydro-3-deoxy-D-arabino-heptonate = 3-dehydroquinate + phosphate</text>
        <dbReference type="Rhea" id="RHEA:21968"/>
        <dbReference type="ChEBI" id="CHEBI:32364"/>
        <dbReference type="ChEBI" id="CHEBI:43474"/>
        <dbReference type="ChEBI" id="CHEBI:58394"/>
        <dbReference type="EC" id="4.2.3.4"/>
    </reaction>
</comment>
<dbReference type="EMBL" id="PGUY01000062">
    <property type="protein sequence ID" value="PLT28336.1"/>
    <property type="molecule type" value="Genomic_DNA"/>
</dbReference>
<dbReference type="GO" id="GO:0046872">
    <property type="term" value="F:metal ion binding"/>
    <property type="evidence" value="ECO:0007669"/>
    <property type="project" value="UniProtKB-KW"/>
</dbReference>
<dbReference type="EC" id="4.2.3.4" evidence="7 18"/>
<gene>
    <name evidence="18" type="primary">aroB</name>
    <name evidence="21" type="ORF">CUU66_19150</name>
</gene>
<feature type="binding site" evidence="18">
    <location>
        <position position="185"/>
    </location>
    <ligand>
        <name>Zn(2+)</name>
        <dbReference type="ChEBI" id="CHEBI:29105"/>
    </ligand>
</feature>
<dbReference type="CDD" id="cd08195">
    <property type="entry name" value="DHQS"/>
    <property type="match status" value="1"/>
</dbReference>
<evidence type="ECO:0000256" key="12">
    <source>
        <dbReference type="ARBA" id="ARBA00022741"/>
    </source>
</evidence>
<keyword evidence="16 18" id="KW-0456">Lyase</keyword>
<dbReference type="PANTHER" id="PTHR43622">
    <property type="entry name" value="3-DEHYDROQUINATE SYNTHASE"/>
    <property type="match status" value="1"/>
</dbReference>
<evidence type="ECO:0000256" key="13">
    <source>
        <dbReference type="ARBA" id="ARBA00022833"/>
    </source>
</evidence>
<evidence type="ECO:0000256" key="10">
    <source>
        <dbReference type="ARBA" id="ARBA00022605"/>
    </source>
</evidence>
<dbReference type="AlphaFoldDB" id="A0A2N5M1U1"/>
<keyword evidence="14 18" id="KW-0520">NAD</keyword>
<evidence type="ECO:0000256" key="6">
    <source>
        <dbReference type="ARBA" id="ARBA00005412"/>
    </source>
</evidence>
<dbReference type="InterPro" id="IPR030960">
    <property type="entry name" value="DHQS/DOIS_N"/>
</dbReference>
<comment type="subcellular location">
    <subcellularLocation>
        <location evidence="4 18">Cytoplasm</location>
    </subcellularLocation>
</comment>
<evidence type="ECO:0000256" key="1">
    <source>
        <dbReference type="ARBA" id="ARBA00001393"/>
    </source>
</evidence>
<evidence type="ECO:0000256" key="17">
    <source>
        <dbReference type="ARBA" id="ARBA00023285"/>
    </source>
</evidence>
<comment type="similarity">
    <text evidence="6 18">Belongs to the sugar phosphate cyclases superfamily. Dehydroquinate synthase family.</text>
</comment>
<feature type="domain" description="3-dehydroquinate synthase C-terminal" evidence="20">
    <location>
        <begin position="182"/>
        <end position="325"/>
    </location>
</feature>
<feature type="binding site" evidence="18">
    <location>
        <position position="248"/>
    </location>
    <ligand>
        <name>Zn(2+)</name>
        <dbReference type="ChEBI" id="CHEBI:29105"/>
    </ligand>
</feature>
<keyword evidence="9 18" id="KW-0963">Cytoplasm</keyword>
<keyword evidence="15 18" id="KW-0057">Aromatic amino acid biosynthesis</keyword>
<comment type="pathway">
    <text evidence="5 18">Metabolic intermediate biosynthesis; chorismate biosynthesis; chorismate from D-erythrose 4-phosphate and phosphoenolpyruvate: step 2/7.</text>
</comment>
<evidence type="ECO:0000256" key="2">
    <source>
        <dbReference type="ARBA" id="ARBA00001911"/>
    </source>
</evidence>
<dbReference type="FunFam" id="3.40.50.1970:FF:000007">
    <property type="entry name" value="Pentafunctional AROM polypeptide"/>
    <property type="match status" value="1"/>
</dbReference>
<dbReference type="GO" id="GO:0000166">
    <property type="term" value="F:nucleotide binding"/>
    <property type="evidence" value="ECO:0007669"/>
    <property type="project" value="UniProtKB-KW"/>
</dbReference>
<dbReference type="RefSeq" id="WP_101645001.1">
    <property type="nucleotide sequence ID" value="NZ_PGUY01000062.1"/>
</dbReference>
<evidence type="ECO:0000259" key="20">
    <source>
        <dbReference type="Pfam" id="PF24621"/>
    </source>
</evidence>
<feature type="binding site" evidence="18">
    <location>
        <position position="143"/>
    </location>
    <ligand>
        <name>NAD(+)</name>
        <dbReference type="ChEBI" id="CHEBI:57540"/>
    </ligand>
</feature>
<evidence type="ECO:0000256" key="7">
    <source>
        <dbReference type="ARBA" id="ARBA00013031"/>
    </source>
</evidence>
<evidence type="ECO:0000256" key="8">
    <source>
        <dbReference type="ARBA" id="ARBA00017684"/>
    </source>
</evidence>
<feature type="binding site" evidence="18">
    <location>
        <begin position="107"/>
        <end position="111"/>
    </location>
    <ligand>
        <name>NAD(+)</name>
        <dbReference type="ChEBI" id="CHEBI:57540"/>
    </ligand>
</feature>
<dbReference type="Pfam" id="PF01761">
    <property type="entry name" value="DHQ_synthase"/>
    <property type="match status" value="1"/>
</dbReference>
<protein>
    <recommendedName>
        <fullName evidence="8 18">3-dehydroquinate synthase</fullName>
        <shortName evidence="18">DHQS</shortName>
        <ecNumber evidence="7 18">4.2.3.4</ecNumber>
    </recommendedName>
</protein>
<dbReference type="GO" id="GO:0009073">
    <property type="term" value="P:aromatic amino acid family biosynthetic process"/>
    <property type="evidence" value="ECO:0007669"/>
    <property type="project" value="UniProtKB-KW"/>
</dbReference>
<sequence length="363" mass="39891">MEILTIETSNKTYPVYLGQDALALLPGYLKEKYRSARSILIITDESVGALYLQRLKNVLADIEKELHVSVVPSGEKAKTFDVYYSCLTQALEFGLNRKSLILALGGGAVGDLAGFVAATYMRGIPFFQIPTTILAHDSAVGGKVAINHEAGKNMIGAFHQPEAVFFDLDFIASLPLKEVRSGFAEIIKEALIVDPEFYSWLTAGIQSLEHVDMQQLAYAIKMGIGVKGAIVKQDEMENGVRAYLNFGHTLGHAIENSLGYGSITHGEGVMIGMVFALKLSIRYSGLNFNLTTFINWVDALGYKTKIPSKLNADDLLAAMKKDKKTTGRDITFVLLDQVGKPVIKTLNDDEVLTEMLPMFENKR</sequence>
<dbReference type="GO" id="GO:0008652">
    <property type="term" value="P:amino acid biosynthetic process"/>
    <property type="evidence" value="ECO:0007669"/>
    <property type="project" value="UniProtKB-KW"/>
</dbReference>
<keyword evidence="11 18" id="KW-0479">Metal-binding</keyword>
<name>A0A2N5M1U1_9BACI</name>
<dbReference type="Pfam" id="PF24621">
    <property type="entry name" value="DHQS_C"/>
    <property type="match status" value="1"/>
</dbReference>
<keyword evidence="10 18" id="KW-0028">Amino-acid biosynthesis</keyword>
<organism evidence="21 22">
    <name type="scientific">Peribacillus deserti</name>
    <dbReference type="NCBI Taxonomy" id="673318"/>
    <lineage>
        <taxon>Bacteria</taxon>
        <taxon>Bacillati</taxon>
        <taxon>Bacillota</taxon>
        <taxon>Bacilli</taxon>
        <taxon>Bacillales</taxon>
        <taxon>Bacillaceae</taxon>
        <taxon>Peribacillus</taxon>
    </lineage>
</organism>
<evidence type="ECO:0000256" key="16">
    <source>
        <dbReference type="ARBA" id="ARBA00023239"/>
    </source>
</evidence>
<keyword evidence="17 18" id="KW-0170">Cobalt</keyword>
<dbReference type="PANTHER" id="PTHR43622:SF7">
    <property type="entry name" value="3-DEHYDROQUINATE SYNTHASE, CHLOROPLASTIC"/>
    <property type="match status" value="1"/>
</dbReference>
<evidence type="ECO:0000256" key="9">
    <source>
        <dbReference type="ARBA" id="ARBA00022490"/>
    </source>
</evidence>
<dbReference type="Proteomes" id="UP000234748">
    <property type="component" value="Unassembled WGS sequence"/>
</dbReference>
<evidence type="ECO:0000256" key="3">
    <source>
        <dbReference type="ARBA" id="ARBA00001947"/>
    </source>
</evidence>
<accession>A0A2N5M1U1</accession>
<comment type="function">
    <text evidence="18">Catalyzes the conversion of 3-deoxy-D-arabino-heptulosonate 7-phosphate (DAHP) to dehydroquinate (DHQ).</text>
</comment>
<dbReference type="Gene3D" id="1.20.1090.10">
    <property type="entry name" value="Dehydroquinate synthase-like - alpha domain"/>
    <property type="match status" value="1"/>
</dbReference>
<evidence type="ECO:0000256" key="4">
    <source>
        <dbReference type="ARBA" id="ARBA00004496"/>
    </source>
</evidence>
<dbReference type="PIRSF" id="PIRSF001455">
    <property type="entry name" value="DHQ_synth"/>
    <property type="match status" value="1"/>
</dbReference>
<dbReference type="GO" id="GO:0009423">
    <property type="term" value="P:chorismate biosynthetic process"/>
    <property type="evidence" value="ECO:0007669"/>
    <property type="project" value="UniProtKB-UniRule"/>
</dbReference>
<dbReference type="SUPFAM" id="SSF56796">
    <property type="entry name" value="Dehydroquinate synthase-like"/>
    <property type="match status" value="1"/>
</dbReference>
<keyword evidence="22" id="KW-1185">Reference proteome</keyword>
<feature type="binding site" evidence="18">
    <location>
        <position position="152"/>
    </location>
    <ligand>
        <name>NAD(+)</name>
        <dbReference type="ChEBI" id="CHEBI:57540"/>
    </ligand>
</feature>
<dbReference type="GO" id="GO:0005737">
    <property type="term" value="C:cytoplasm"/>
    <property type="evidence" value="ECO:0007669"/>
    <property type="project" value="UniProtKB-SubCell"/>
</dbReference>
<dbReference type="Gene3D" id="3.40.50.1970">
    <property type="match status" value="1"/>
</dbReference>
<proteinExistence type="inferred from homology"/>
<evidence type="ECO:0000313" key="22">
    <source>
        <dbReference type="Proteomes" id="UP000234748"/>
    </source>
</evidence>
<evidence type="ECO:0000256" key="11">
    <source>
        <dbReference type="ARBA" id="ARBA00022723"/>
    </source>
</evidence>
<dbReference type="GO" id="GO:0003856">
    <property type="term" value="F:3-dehydroquinate synthase activity"/>
    <property type="evidence" value="ECO:0007669"/>
    <property type="project" value="UniProtKB-UniRule"/>
</dbReference>
<feature type="binding site" evidence="18">
    <location>
        <begin position="73"/>
        <end position="78"/>
    </location>
    <ligand>
        <name>NAD(+)</name>
        <dbReference type="ChEBI" id="CHEBI:57540"/>
    </ligand>
</feature>
<evidence type="ECO:0000256" key="18">
    <source>
        <dbReference type="HAMAP-Rule" id="MF_00110"/>
    </source>
</evidence>
<evidence type="ECO:0000259" key="19">
    <source>
        <dbReference type="Pfam" id="PF01761"/>
    </source>
</evidence>
<dbReference type="UniPathway" id="UPA00053">
    <property type="reaction ID" value="UER00085"/>
</dbReference>
<comment type="cofactor">
    <cofactor evidence="18">
        <name>Co(2+)</name>
        <dbReference type="ChEBI" id="CHEBI:48828"/>
    </cofactor>
    <cofactor evidence="18">
        <name>Zn(2+)</name>
        <dbReference type="ChEBI" id="CHEBI:29105"/>
    </cofactor>
    <text evidence="18">Binds 1 divalent metal cation per subunit. Can use either Co(2+) or Zn(2+).</text>
</comment>
<keyword evidence="12 18" id="KW-0547">Nucleotide-binding</keyword>
<keyword evidence="13 18" id="KW-0862">Zinc</keyword>
<evidence type="ECO:0000256" key="14">
    <source>
        <dbReference type="ARBA" id="ARBA00023027"/>
    </source>
</evidence>
<dbReference type="NCBIfam" id="TIGR01357">
    <property type="entry name" value="aroB"/>
    <property type="match status" value="1"/>
</dbReference>
<feature type="binding site" evidence="18">
    <location>
        <position position="265"/>
    </location>
    <ligand>
        <name>Zn(2+)</name>
        <dbReference type="ChEBI" id="CHEBI:29105"/>
    </ligand>
</feature>
<dbReference type="InterPro" id="IPR056179">
    <property type="entry name" value="DHQS_C"/>
</dbReference>
<evidence type="ECO:0000256" key="5">
    <source>
        <dbReference type="ARBA" id="ARBA00004661"/>
    </source>
</evidence>
<comment type="caution">
    <text evidence="18">Lacks conserved residue(s) required for the propagation of feature annotation.</text>
</comment>
<dbReference type="InterPro" id="IPR016037">
    <property type="entry name" value="DHQ_synth_AroB"/>
</dbReference>
<reference evidence="21 22" key="1">
    <citation type="submission" date="2017-11" db="EMBL/GenBank/DDBJ databases">
        <title>Comparitive Functional Genomics of Dry Heat Resistant strains isolated from the Viking Spacecraft.</title>
        <authorList>
            <person name="Seuylemezian A."/>
            <person name="Cooper K."/>
            <person name="Vaishampayan P."/>
        </authorList>
    </citation>
    <scope>NUCLEOTIDE SEQUENCE [LARGE SCALE GENOMIC DNA]</scope>
    <source>
        <strain evidence="21 22">V1-29</strain>
    </source>
</reference>
<comment type="caution">
    <text evidence="21">The sequence shown here is derived from an EMBL/GenBank/DDBJ whole genome shotgun (WGS) entry which is preliminary data.</text>
</comment>
<comment type="cofactor">
    <cofactor evidence="2 18">
        <name>NAD(+)</name>
        <dbReference type="ChEBI" id="CHEBI:57540"/>
    </cofactor>
</comment>
<feature type="binding site" evidence="18">
    <location>
        <begin position="131"/>
        <end position="132"/>
    </location>
    <ligand>
        <name>NAD(+)</name>
        <dbReference type="ChEBI" id="CHEBI:57540"/>
    </ligand>
</feature>